<dbReference type="EMBL" id="AOLN01000001">
    <property type="protein sequence ID" value="ELZ98788.1"/>
    <property type="molecule type" value="Genomic_DNA"/>
</dbReference>
<dbReference type="Proteomes" id="UP000011550">
    <property type="component" value="Unassembled WGS sequence"/>
</dbReference>
<feature type="transmembrane region" description="Helical" evidence="1">
    <location>
        <begin position="71"/>
        <end position="91"/>
    </location>
</feature>
<proteinExistence type="predicted"/>
<reference evidence="3 4" key="1">
    <citation type="journal article" date="2014" name="PLoS Genet.">
        <title>Phylogenetically driven sequencing of extremely halophilic archaea reveals strategies for static and dynamic osmo-response.</title>
        <authorList>
            <person name="Becker E.A."/>
            <person name="Seitzer P.M."/>
            <person name="Tritt A."/>
            <person name="Larsen D."/>
            <person name="Krusor M."/>
            <person name="Yao A.I."/>
            <person name="Wu D."/>
            <person name="Madern D."/>
            <person name="Eisen J.A."/>
            <person name="Darling A.E."/>
            <person name="Facciotti M.T."/>
        </authorList>
    </citation>
    <scope>NUCLEOTIDE SEQUENCE [LARGE SCALE GENOMIC DNA]</scope>
    <source>
        <strain evidence="3 4">ATCC BAA-1512</strain>
    </source>
</reference>
<sequence>MTTLLSLLGLLALAGTAAAQHFGSVPETSTIVGIGFSLILNLVFGGILVAAGPDYTRNSISEIRSNPGRSFVWGLGVSLFAFVVLILSSFIPLLGLLLVVVVVLVFVVLIVIGSAVATVFLGSLVVKPAVGRSPSLGVSLLVGAIGSTMLSVIPVLGATMVLGITVFGVGVVGRHAYLSMV</sequence>
<keyword evidence="4" id="KW-1185">Reference proteome</keyword>
<organism evidence="3 4">
    <name type="scientific">Haloferax mucosum ATCC BAA-1512</name>
    <dbReference type="NCBI Taxonomy" id="662479"/>
    <lineage>
        <taxon>Archaea</taxon>
        <taxon>Methanobacteriati</taxon>
        <taxon>Methanobacteriota</taxon>
        <taxon>Stenosarchaea group</taxon>
        <taxon>Halobacteria</taxon>
        <taxon>Halobacteriales</taxon>
        <taxon>Haloferacaceae</taxon>
        <taxon>Haloferax</taxon>
    </lineage>
</organism>
<dbReference type="Pfam" id="PF26514">
    <property type="entry name" value="DUF8173"/>
    <property type="match status" value="1"/>
</dbReference>
<evidence type="ECO:0000256" key="1">
    <source>
        <dbReference type="SAM" id="Phobius"/>
    </source>
</evidence>
<feature type="transmembrane region" description="Helical" evidence="1">
    <location>
        <begin position="138"/>
        <end position="171"/>
    </location>
</feature>
<protein>
    <recommendedName>
        <fullName evidence="2">DUF8173 domain-containing protein</fullName>
    </recommendedName>
</protein>
<feature type="domain" description="DUF8173" evidence="2">
    <location>
        <begin position="3"/>
        <end position="177"/>
    </location>
</feature>
<accession>M0ISJ6</accession>
<name>M0ISJ6_9EURY</name>
<evidence type="ECO:0000313" key="3">
    <source>
        <dbReference type="EMBL" id="ELZ98788.1"/>
    </source>
</evidence>
<comment type="caution">
    <text evidence="3">The sequence shown here is derived from an EMBL/GenBank/DDBJ whole genome shotgun (WGS) entry which is preliminary data.</text>
</comment>
<keyword evidence="1" id="KW-0472">Membrane</keyword>
<dbReference type="STRING" id="662479.C440_00490"/>
<feature type="transmembrane region" description="Helical" evidence="1">
    <location>
        <begin position="29"/>
        <end position="51"/>
    </location>
</feature>
<keyword evidence="1" id="KW-0812">Transmembrane</keyword>
<gene>
    <name evidence="3" type="ORF">C440_00490</name>
</gene>
<dbReference type="InterPro" id="IPR058486">
    <property type="entry name" value="DUF8173"/>
</dbReference>
<keyword evidence="1" id="KW-1133">Transmembrane helix</keyword>
<feature type="transmembrane region" description="Helical" evidence="1">
    <location>
        <begin position="97"/>
        <end position="126"/>
    </location>
</feature>
<dbReference type="AlphaFoldDB" id="M0ISJ6"/>
<dbReference type="PATRIC" id="fig|662479.7.peg.99"/>
<evidence type="ECO:0000259" key="2">
    <source>
        <dbReference type="Pfam" id="PF26514"/>
    </source>
</evidence>
<evidence type="ECO:0000313" key="4">
    <source>
        <dbReference type="Proteomes" id="UP000011550"/>
    </source>
</evidence>